<evidence type="ECO:0000313" key="2">
    <source>
        <dbReference type="Proteomes" id="UP000886886"/>
    </source>
</evidence>
<reference evidence="1" key="2">
    <citation type="journal article" date="2021" name="PeerJ">
        <title>Extensive microbial diversity within the chicken gut microbiome revealed by metagenomics and culture.</title>
        <authorList>
            <person name="Gilroy R."/>
            <person name="Ravi A."/>
            <person name="Getino M."/>
            <person name="Pursley I."/>
            <person name="Horton D.L."/>
            <person name="Alikhan N.F."/>
            <person name="Baker D."/>
            <person name="Gharbi K."/>
            <person name="Hall N."/>
            <person name="Watson M."/>
            <person name="Adriaenssens E.M."/>
            <person name="Foster-Nyarko E."/>
            <person name="Jarju S."/>
            <person name="Secka A."/>
            <person name="Antonio M."/>
            <person name="Oren A."/>
            <person name="Chaudhuri R.R."/>
            <person name="La Ragione R."/>
            <person name="Hildebrand F."/>
            <person name="Pallen M.J."/>
        </authorList>
    </citation>
    <scope>NUCLEOTIDE SEQUENCE</scope>
    <source>
        <strain evidence="1">ChiSjej3B21-11622</strain>
    </source>
</reference>
<gene>
    <name evidence="1" type="ORF">IAB26_15720</name>
</gene>
<dbReference type="EMBL" id="DVFT01000228">
    <property type="protein sequence ID" value="HIQ97998.1"/>
    <property type="molecule type" value="Genomic_DNA"/>
</dbReference>
<accession>A0A9D1D2T8</accession>
<comment type="caution">
    <text evidence="1">The sequence shown here is derived from an EMBL/GenBank/DDBJ whole genome shotgun (WGS) entry which is preliminary data.</text>
</comment>
<sequence length="228" mass="27369">MYIQNPYFMQPQPQSMDEWYQQQRYLEEQRKQSMEVQTAYQKAWATASVKDAAEDRSFQRKEYYEERKYKRNQERKEKQRALAEMVKIDGEGRLTIVTENLSVAAIPRTFTNMQKPVLDELIRLSNPEEIIFRVQCTVGVKNTTVFLEQAKVGTTSYLTKKFMEHGITFYVPNSKMHYFTHQLFALLCQSDHDKRYLPDKPGWIKLSNKKWIFWKEDRLTWKALQKKI</sequence>
<dbReference type="Proteomes" id="UP000886886">
    <property type="component" value="Unassembled WGS sequence"/>
</dbReference>
<organism evidence="1 2">
    <name type="scientific">Candidatus Limivivens merdigallinarum</name>
    <dbReference type="NCBI Taxonomy" id="2840859"/>
    <lineage>
        <taxon>Bacteria</taxon>
        <taxon>Bacillati</taxon>
        <taxon>Bacillota</taxon>
        <taxon>Clostridia</taxon>
        <taxon>Lachnospirales</taxon>
        <taxon>Lachnospiraceae</taxon>
        <taxon>Lachnospiraceae incertae sedis</taxon>
        <taxon>Candidatus Limivivens</taxon>
    </lineage>
</organism>
<name>A0A9D1D2T8_9FIRM</name>
<evidence type="ECO:0000313" key="1">
    <source>
        <dbReference type="EMBL" id="HIQ97998.1"/>
    </source>
</evidence>
<dbReference type="AlphaFoldDB" id="A0A9D1D2T8"/>
<protein>
    <submittedName>
        <fullName evidence="1">Uncharacterized protein</fullName>
    </submittedName>
</protein>
<reference evidence="1" key="1">
    <citation type="submission" date="2020-10" db="EMBL/GenBank/DDBJ databases">
        <authorList>
            <person name="Gilroy R."/>
        </authorList>
    </citation>
    <scope>NUCLEOTIDE SEQUENCE</scope>
    <source>
        <strain evidence="1">ChiSjej3B21-11622</strain>
    </source>
</reference>
<proteinExistence type="predicted"/>